<dbReference type="EMBL" id="CAKXAJ010024862">
    <property type="protein sequence ID" value="CAH2232022.1"/>
    <property type="molecule type" value="Genomic_DNA"/>
</dbReference>
<reference evidence="2" key="1">
    <citation type="submission" date="2022-03" db="EMBL/GenBank/DDBJ databases">
        <authorList>
            <person name="Lindestad O."/>
        </authorList>
    </citation>
    <scope>NUCLEOTIDE SEQUENCE</scope>
</reference>
<protein>
    <submittedName>
        <fullName evidence="2">Jg7479 protein</fullName>
    </submittedName>
</protein>
<feature type="region of interest" description="Disordered" evidence="1">
    <location>
        <begin position="30"/>
        <end position="54"/>
    </location>
</feature>
<evidence type="ECO:0000256" key="1">
    <source>
        <dbReference type="SAM" id="MobiDB-lite"/>
    </source>
</evidence>
<accession>A0A8S4R5G9</accession>
<dbReference type="Proteomes" id="UP000838756">
    <property type="component" value="Unassembled WGS sequence"/>
</dbReference>
<dbReference type="AlphaFoldDB" id="A0A8S4R5G9"/>
<organism evidence="2 3">
    <name type="scientific">Pararge aegeria aegeria</name>
    <dbReference type="NCBI Taxonomy" id="348720"/>
    <lineage>
        <taxon>Eukaryota</taxon>
        <taxon>Metazoa</taxon>
        <taxon>Ecdysozoa</taxon>
        <taxon>Arthropoda</taxon>
        <taxon>Hexapoda</taxon>
        <taxon>Insecta</taxon>
        <taxon>Pterygota</taxon>
        <taxon>Neoptera</taxon>
        <taxon>Endopterygota</taxon>
        <taxon>Lepidoptera</taxon>
        <taxon>Glossata</taxon>
        <taxon>Ditrysia</taxon>
        <taxon>Papilionoidea</taxon>
        <taxon>Nymphalidae</taxon>
        <taxon>Satyrinae</taxon>
        <taxon>Satyrini</taxon>
        <taxon>Parargina</taxon>
        <taxon>Pararge</taxon>
    </lineage>
</organism>
<feature type="region of interest" description="Disordered" evidence="1">
    <location>
        <begin position="1"/>
        <end position="20"/>
    </location>
</feature>
<gene>
    <name evidence="2" type="primary">jg7479</name>
    <name evidence="2" type="ORF">PAEG_LOCUS10370</name>
</gene>
<proteinExistence type="predicted"/>
<evidence type="ECO:0000313" key="2">
    <source>
        <dbReference type="EMBL" id="CAH2232022.1"/>
    </source>
</evidence>
<feature type="compositionally biased region" description="Basic residues" evidence="1">
    <location>
        <begin position="37"/>
        <end position="54"/>
    </location>
</feature>
<sequence length="69" mass="7703">MDWSQGAGMVTAKRSIGLPQRDFLKPRKRLANSGKKSPAHKHKHECGHGAHIRPPKVARLAQAHFKRTS</sequence>
<comment type="caution">
    <text evidence="2">The sequence shown here is derived from an EMBL/GenBank/DDBJ whole genome shotgun (WGS) entry which is preliminary data.</text>
</comment>
<keyword evidence="3" id="KW-1185">Reference proteome</keyword>
<dbReference type="OrthoDB" id="6373236at2759"/>
<name>A0A8S4R5G9_9NEOP</name>
<evidence type="ECO:0000313" key="3">
    <source>
        <dbReference type="Proteomes" id="UP000838756"/>
    </source>
</evidence>